<comment type="caution">
    <text evidence="1">The sequence shown here is derived from an EMBL/GenBank/DDBJ whole genome shotgun (WGS) entry which is preliminary data.</text>
</comment>
<dbReference type="AlphaFoldDB" id="A0A9W6SD48"/>
<dbReference type="EMBL" id="BSTK01000019">
    <property type="protein sequence ID" value="GLY91338.1"/>
    <property type="molecule type" value="Genomic_DNA"/>
</dbReference>
<name>A0A9W6SD48_9ACTN</name>
<evidence type="ECO:0000313" key="1">
    <source>
        <dbReference type="EMBL" id="GLY91338.1"/>
    </source>
</evidence>
<evidence type="ECO:0000313" key="2">
    <source>
        <dbReference type="Proteomes" id="UP001165074"/>
    </source>
</evidence>
<keyword evidence="2" id="KW-1185">Reference proteome</keyword>
<sequence length="149" mass="16352">MTELEDGRWLFTDEDLLNPEKHWDFQESAARSGDAWCLSNETWVPPNAVAMVAAARRTELCRFFPFTAHQYLSFSDGPTPWKPSGGQIAPACISQDPDHGYVVWDGGPYDADRNPVLMTPEPEEAAAKAVLLLAGWPSPAEGSTDAQTS</sequence>
<protein>
    <submittedName>
        <fullName evidence="1">Uncharacterized protein</fullName>
    </submittedName>
</protein>
<proteinExistence type="predicted"/>
<reference evidence="1" key="1">
    <citation type="submission" date="2023-03" db="EMBL/GenBank/DDBJ databases">
        <title>Actinoallomurus iriomotensis NBRC 103684.</title>
        <authorList>
            <person name="Ichikawa N."/>
            <person name="Sato H."/>
            <person name="Tonouchi N."/>
        </authorList>
    </citation>
    <scope>NUCLEOTIDE SEQUENCE</scope>
    <source>
        <strain evidence="1">NBRC 103684</strain>
    </source>
</reference>
<dbReference type="RefSeq" id="WP_285582868.1">
    <property type="nucleotide sequence ID" value="NZ_BSTK01000019.1"/>
</dbReference>
<dbReference type="Proteomes" id="UP001165074">
    <property type="component" value="Unassembled WGS sequence"/>
</dbReference>
<organism evidence="1 2">
    <name type="scientific">Actinoallomurus iriomotensis</name>
    <dbReference type="NCBI Taxonomy" id="478107"/>
    <lineage>
        <taxon>Bacteria</taxon>
        <taxon>Bacillati</taxon>
        <taxon>Actinomycetota</taxon>
        <taxon>Actinomycetes</taxon>
        <taxon>Streptosporangiales</taxon>
        <taxon>Thermomonosporaceae</taxon>
        <taxon>Actinoallomurus</taxon>
    </lineage>
</organism>
<accession>A0A9W6SD48</accession>
<gene>
    <name evidence="1" type="ORF">Airi02_092670</name>
</gene>